<gene>
    <name evidence="1" type="ORF">FWK35_00005449</name>
</gene>
<sequence>MERKDSARVTAVYVMTIWDKARMPTRLQKHVINKIVGLFNEWQKLEKNKENKAQRSEGLKEKENNWQKNLDKLFDIAHADALNTIRILENKEFLLLQRKEGRPVSP</sequence>
<accession>A0A6G0Z0W3</accession>
<keyword evidence="2" id="KW-1185">Reference proteome</keyword>
<dbReference type="AlphaFoldDB" id="A0A6G0Z0W3"/>
<evidence type="ECO:0000313" key="1">
    <source>
        <dbReference type="EMBL" id="KAF0764129.1"/>
    </source>
</evidence>
<reference evidence="1 2" key="1">
    <citation type="submission" date="2019-08" db="EMBL/GenBank/DDBJ databases">
        <title>Whole genome of Aphis craccivora.</title>
        <authorList>
            <person name="Voronova N.V."/>
            <person name="Shulinski R.S."/>
            <person name="Bandarenka Y.V."/>
            <person name="Zhorov D.G."/>
            <person name="Warner D."/>
        </authorList>
    </citation>
    <scope>NUCLEOTIDE SEQUENCE [LARGE SCALE GENOMIC DNA]</scope>
    <source>
        <strain evidence="1">180601</strain>
        <tissue evidence="1">Whole Body</tissue>
    </source>
</reference>
<feature type="non-terminal residue" evidence="1">
    <location>
        <position position="106"/>
    </location>
</feature>
<dbReference type="EMBL" id="VUJU01001713">
    <property type="protein sequence ID" value="KAF0764129.1"/>
    <property type="molecule type" value="Genomic_DNA"/>
</dbReference>
<proteinExistence type="predicted"/>
<dbReference type="OrthoDB" id="6626714at2759"/>
<organism evidence="1 2">
    <name type="scientific">Aphis craccivora</name>
    <name type="common">Cowpea aphid</name>
    <dbReference type="NCBI Taxonomy" id="307492"/>
    <lineage>
        <taxon>Eukaryota</taxon>
        <taxon>Metazoa</taxon>
        <taxon>Ecdysozoa</taxon>
        <taxon>Arthropoda</taxon>
        <taxon>Hexapoda</taxon>
        <taxon>Insecta</taxon>
        <taxon>Pterygota</taxon>
        <taxon>Neoptera</taxon>
        <taxon>Paraneoptera</taxon>
        <taxon>Hemiptera</taxon>
        <taxon>Sternorrhyncha</taxon>
        <taxon>Aphidomorpha</taxon>
        <taxon>Aphidoidea</taxon>
        <taxon>Aphididae</taxon>
        <taxon>Aphidini</taxon>
        <taxon>Aphis</taxon>
        <taxon>Aphis</taxon>
    </lineage>
</organism>
<dbReference type="Proteomes" id="UP000478052">
    <property type="component" value="Unassembled WGS sequence"/>
</dbReference>
<name>A0A6G0Z0W3_APHCR</name>
<comment type="caution">
    <text evidence="1">The sequence shown here is derived from an EMBL/GenBank/DDBJ whole genome shotgun (WGS) entry which is preliminary data.</text>
</comment>
<protein>
    <submittedName>
        <fullName evidence="1">Uncharacterized protein</fullName>
    </submittedName>
</protein>
<evidence type="ECO:0000313" key="2">
    <source>
        <dbReference type="Proteomes" id="UP000478052"/>
    </source>
</evidence>